<evidence type="ECO:0000313" key="4">
    <source>
        <dbReference type="Proteomes" id="UP000546464"/>
    </source>
</evidence>
<accession>A0A842HGT0</accession>
<organism evidence="3 4">
    <name type="scientific">Ruficoccus amylovorans</name>
    <dbReference type="NCBI Taxonomy" id="1804625"/>
    <lineage>
        <taxon>Bacteria</taxon>
        <taxon>Pseudomonadati</taxon>
        <taxon>Verrucomicrobiota</taxon>
        <taxon>Opitutia</taxon>
        <taxon>Puniceicoccales</taxon>
        <taxon>Cerasicoccaceae</taxon>
        <taxon>Ruficoccus</taxon>
    </lineage>
</organism>
<name>A0A842HGT0_9BACT</name>
<feature type="chain" id="PRO_5032796023" evidence="2">
    <location>
        <begin position="23"/>
        <end position="356"/>
    </location>
</feature>
<dbReference type="EMBL" id="JACHVB010000023">
    <property type="protein sequence ID" value="MBC2594451.1"/>
    <property type="molecule type" value="Genomic_DNA"/>
</dbReference>
<sequence length="356" mass="39437">MTKLRELIFLLTIALSTGTLSAADVLVLQNGDTIKGEFVSQANGIITFKSPILGTIQIPDSLAEVQSAPEVDEEVAGPAIPSAAEQQADAASGTTPAGNDEAEPTKTPEQIAAEAQAERFDKMIAEWKATFQSIIPEGWTGRINIGYTYTDSDSTTTSLITGFKAKKSSGRNHYEMAGFYEFGDTKDSNGVKTVNTDKYGGGFNYKYDLSERWFLTSTSSYLHDQVKEIKNQATEQVGLGYRIINEDDMKLNVNGGGALQYNNVAGVSQKWYYYMTLGNDFEYHFNKYFRVEQNFNIRLDPSETSQYQIYFNAAGIAKLTEWIEASLSYNYIYDSTVGVGTQKDEQRIIFALGVPF</sequence>
<evidence type="ECO:0000313" key="3">
    <source>
        <dbReference type="EMBL" id="MBC2594451.1"/>
    </source>
</evidence>
<comment type="caution">
    <text evidence="3">The sequence shown here is derived from an EMBL/GenBank/DDBJ whole genome shotgun (WGS) entry which is preliminary data.</text>
</comment>
<reference evidence="3 4" key="1">
    <citation type="submission" date="2020-07" db="EMBL/GenBank/DDBJ databases">
        <authorList>
            <person name="Feng X."/>
        </authorList>
    </citation>
    <scope>NUCLEOTIDE SEQUENCE [LARGE SCALE GENOMIC DNA]</scope>
    <source>
        <strain evidence="3 4">JCM31066</strain>
    </source>
</reference>
<gene>
    <name evidence="3" type="ORF">H5P28_09295</name>
</gene>
<evidence type="ECO:0000256" key="2">
    <source>
        <dbReference type="SAM" id="SignalP"/>
    </source>
</evidence>
<dbReference type="InterPro" id="IPR007433">
    <property type="entry name" value="DUF481"/>
</dbReference>
<dbReference type="AlphaFoldDB" id="A0A842HGT0"/>
<dbReference type="Pfam" id="PF04338">
    <property type="entry name" value="DUF481"/>
    <property type="match status" value="1"/>
</dbReference>
<dbReference type="RefSeq" id="WP_185675437.1">
    <property type="nucleotide sequence ID" value="NZ_JACHVB010000023.1"/>
</dbReference>
<feature type="region of interest" description="Disordered" evidence="1">
    <location>
        <begin position="83"/>
        <end position="107"/>
    </location>
</feature>
<dbReference type="SUPFAM" id="SSF56935">
    <property type="entry name" value="Porins"/>
    <property type="match status" value="1"/>
</dbReference>
<proteinExistence type="predicted"/>
<evidence type="ECO:0000256" key="1">
    <source>
        <dbReference type="SAM" id="MobiDB-lite"/>
    </source>
</evidence>
<keyword evidence="2" id="KW-0732">Signal</keyword>
<feature type="signal peptide" evidence="2">
    <location>
        <begin position="1"/>
        <end position="22"/>
    </location>
</feature>
<dbReference type="Proteomes" id="UP000546464">
    <property type="component" value="Unassembled WGS sequence"/>
</dbReference>
<protein>
    <submittedName>
        <fullName evidence="3">DUF481 domain-containing protein</fullName>
    </submittedName>
</protein>
<keyword evidence="4" id="KW-1185">Reference proteome</keyword>